<dbReference type="Proteomes" id="UP000195402">
    <property type="component" value="Unassembled WGS sequence"/>
</dbReference>
<reference evidence="1 2" key="1">
    <citation type="journal article" date="2017" name="Mol. Plant">
        <title>The Genome of Medicinal Plant Macleaya cordata Provides New Insights into Benzylisoquinoline Alkaloids Metabolism.</title>
        <authorList>
            <person name="Liu X."/>
            <person name="Liu Y."/>
            <person name="Huang P."/>
            <person name="Ma Y."/>
            <person name="Qing Z."/>
            <person name="Tang Q."/>
            <person name="Cao H."/>
            <person name="Cheng P."/>
            <person name="Zheng Y."/>
            <person name="Yuan Z."/>
            <person name="Zhou Y."/>
            <person name="Liu J."/>
            <person name="Tang Z."/>
            <person name="Zhuo Y."/>
            <person name="Zhang Y."/>
            <person name="Yu L."/>
            <person name="Huang J."/>
            <person name="Yang P."/>
            <person name="Peng Q."/>
            <person name="Zhang J."/>
            <person name="Jiang W."/>
            <person name="Zhang Z."/>
            <person name="Lin K."/>
            <person name="Ro D.K."/>
            <person name="Chen X."/>
            <person name="Xiong X."/>
            <person name="Shang Y."/>
            <person name="Huang S."/>
            <person name="Zeng J."/>
        </authorList>
    </citation>
    <scope>NUCLEOTIDE SEQUENCE [LARGE SCALE GENOMIC DNA]</scope>
    <source>
        <strain evidence="2">cv. BLH2017</strain>
        <tissue evidence="1">Root</tissue>
    </source>
</reference>
<proteinExistence type="predicted"/>
<dbReference type="InParanoid" id="A0A200R715"/>
<dbReference type="EMBL" id="MVGT01000435">
    <property type="protein sequence ID" value="OVA18490.1"/>
    <property type="molecule type" value="Genomic_DNA"/>
</dbReference>
<evidence type="ECO:0000313" key="2">
    <source>
        <dbReference type="Proteomes" id="UP000195402"/>
    </source>
</evidence>
<dbReference type="AlphaFoldDB" id="A0A200R715"/>
<dbReference type="GO" id="GO:0008194">
    <property type="term" value="F:UDP-glycosyltransferase activity"/>
    <property type="evidence" value="ECO:0007669"/>
    <property type="project" value="UniProtKB-ARBA"/>
</dbReference>
<organism evidence="1 2">
    <name type="scientific">Macleaya cordata</name>
    <name type="common">Five-seeded plume-poppy</name>
    <name type="synonym">Bocconia cordata</name>
    <dbReference type="NCBI Taxonomy" id="56857"/>
    <lineage>
        <taxon>Eukaryota</taxon>
        <taxon>Viridiplantae</taxon>
        <taxon>Streptophyta</taxon>
        <taxon>Embryophyta</taxon>
        <taxon>Tracheophyta</taxon>
        <taxon>Spermatophyta</taxon>
        <taxon>Magnoliopsida</taxon>
        <taxon>Ranunculales</taxon>
        <taxon>Papaveraceae</taxon>
        <taxon>Papaveroideae</taxon>
        <taxon>Macleaya</taxon>
    </lineage>
</organism>
<dbReference type="PANTHER" id="PTHR48044">
    <property type="entry name" value="GLYCOSYLTRANSFERASE"/>
    <property type="match status" value="1"/>
</dbReference>
<evidence type="ECO:0000313" key="1">
    <source>
        <dbReference type="EMBL" id="OVA18490.1"/>
    </source>
</evidence>
<gene>
    <name evidence="1" type="ORF">BVC80_1831g7</name>
</gene>
<keyword evidence="1" id="KW-0808">Transferase</keyword>
<accession>A0A200R715</accession>
<dbReference type="STRING" id="56857.A0A200R715"/>
<name>A0A200R715_MACCD</name>
<keyword evidence="2" id="KW-1185">Reference proteome</keyword>
<dbReference type="PANTHER" id="PTHR48044:SF23">
    <property type="entry name" value="ANTHOCYANIDIN 3-O-GLUCOSYLTRANSFERASE-LIKE"/>
    <property type="match status" value="1"/>
</dbReference>
<sequence length="193" mass="22265">MPAYRRYMLARAISGRKPAAMGCCPLNPIVFDSDSIESRTLKSLLTCHKCLEWLDRQPLNSVLYVSFGTTTTLSDEEINELAIGLEYSEQKFIWVLREADRGHIYADYDEEVWVLPEAWPMHSDQPWNDVLITEVLRVGLVVREWASRGEVASSTVIESAVRKLMVLEDGKDMRRRVEELSVTIVERWDLNCR</sequence>
<dbReference type="GO" id="GO:1901135">
    <property type="term" value="P:carbohydrate derivative metabolic process"/>
    <property type="evidence" value="ECO:0007669"/>
    <property type="project" value="UniProtKB-ARBA"/>
</dbReference>
<protein>
    <submittedName>
        <fullName evidence="1">UDP-glucuronosyl/UDP-glucosyltransferase</fullName>
    </submittedName>
</protein>
<dbReference type="OrthoDB" id="5835829at2759"/>
<dbReference type="SUPFAM" id="SSF53756">
    <property type="entry name" value="UDP-Glycosyltransferase/glycogen phosphorylase"/>
    <property type="match status" value="1"/>
</dbReference>
<dbReference type="Gene3D" id="3.40.50.2000">
    <property type="entry name" value="Glycogen Phosphorylase B"/>
    <property type="match status" value="2"/>
</dbReference>
<comment type="caution">
    <text evidence="1">The sequence shown here is derived from an EMBL/GenBank/DDBJ whole genome shotgun (WGS) entry which is preliminary data.</text>
</comment>